<dbReference type="InterPro" id="IPR051448">
    <property type="entry name" value="CdaR-like_regulators"/>
</dbReference>
<dbReference type="PANTHER" id="PTHR33744:SF1">
    <property type="entry name" value="DNA-BINDING TRANSCRIPTIONAL ACTIVATOR ADER"/>
    <property type="match status" value="1"/>
</dbReference>
<feature type="domain" description="PucR C-terminal helix-turn-helix" evidence="2">
    <location>
        <begin position="431"/>
        <end position="486"/>
    </location>
</feature>
<evidence type="ECO:0000313" key="5">
    <source>
        <dbReference type="Proteomes" id="UP001501074"/>
    </source>
</evidence>
<dbReference type="Proteomes" id="UP001501074">
    <property type="component" value="Unassembled WGS sequence"/>
</dbReference>
<name>A0ABP7AEU5_9ACTN</name>
<dbReference type="InterPro" id="IPR041522">
    <property type="entry name" value="CdaR_GGDEF"/>
</dbReference>
<comment type="similarity">
    <text evidence="1">Belongs to the CdaR family.</text>
</comment>
<dbReference type="EMBL" id="BAAAZO010000011">
    <property type="protein sequence ID" value="GAA3630699.1"/>
    <property type="molecule type" value="Genomic_DNA"/>
</dbReference>
<keyword evidence="5" id="KW-1185">Reference proteome</keyword>
<dbReference type="Pfam" id="PF17853">
    <property type="entry name" value="GGDEF_2"/>
    <property type="match status" value="1"/>
</dbReference>
<evidence type="ECO:0000259" key="2">
    <source>
        <dbReference type="Pfam" id="PF13556"/>
    </source>
</evidence>
<evidence type="ECO:0000256" key="1">
    <source>
        <dbReference type="ARBA" id="ARBA00006754"/>
    </source>
</evidence>
<gene>
    <name evidence="4" type="ORF">GCM10022223_55660</name>
</gene>
<dbReference type="Pfam" id="PF13556">
    <property type="entry name" value="HTH_30"/>
    <property type="match status" value="1"/>
</dbReference>
<evidence type="ECO:0000313" key="4">
    <source>
        <dbReference type="EMBL" id="GAA3630699.1"/>
    </source>
</evidence>
<dbReference type="PANTHER" id="PTHR33744">
    <property type="entry name" value="CARBOHYDRATE DIACID REGULATOR"/>
    <property type="match status" value="1"/>
</dbReference>
<dbReference type="Gene3D" id="1.10.10.2840">
    <property type="entry name" value="PucR C-terminal helix-turn-helix domain"/>
    <property type="match status" value="1"/>
</dbReference>
<protein>
    <recommendedName>
        <fullName evidence="6">PucR family transcriptional regulator</fullName>
    </recommendedName>
</protein>
<accession>A0ABP7AEU5</accession>
<evidence type="ECO:0008006" key="6">
    <source>
        <dbReference type="Google" id="ProtNLM"/>
    </source>
</evidence>
<feature type="domain" description="CdaR GGDEF-like" evidence="3">
    <location>
        <begin position="249"/>
        <end position="374"/>
    </location>
</feature>
<comment type="caution">
    <text evidence="4">The sequence shown here is derived from an EMBL/GenBank/DDBJ whole genome shotgun (WGS) entry which is preliminary data.</text>
</comment>
<proteinExistence type="inferred from homology"/>
<sequence>MLMEQAGAVTVAGILEQTTRFGVHHVAGPLTTTKPSGVEIVAFDDLAEATPGCLVVAALADGRPVRSYQVDIAVRRAIAAGSAALLLIGEVPVAHTVRVLAERAGLPVLTGPAPASELAVAIDRILRGGAAEALTRAGRAIELAGQAATRDSGTVLQVAGAALGVTLTLADDPSVTWAEPDAVCVGEVPVGRLVTDQHDSATDIALPVVAALLSRAVQRELADRFGPARSRADLIIELVFADSARLDGFATEAVRAGLPLQLSHAVAWLTPTPASGEKRRPPAVLAQALELRTLQITESRDELWHLAVFRDDAIVVASEEIGAPDHQRRLREVVEDVVAHVSGDGWTYTAGLGTPAVGAAGMRQSATEARIAAETAVAGGRAGSITVTDVTGLRRVLLDFYASPLSRALLDDILSPLDELGPERATEAMLTLRAYLGHRNSLARAGAELNLHPNAVNYRIRRIEKTLRLDLGDPDVRFAVELACRVRLIAPGR</sequence>
<organism evidence="4 5">
    <name type="scientific">Kineosporia mesophila</name>
    <dbReference type="NCBI Taxonomy" id="566012"/>
    <lineage>
        <taxon>Bacteria</taxon>
        <taxon>Bacillati</taxon>
        <taxon>Actinomycetota</taxon>
        <taxon>Actinomycetes</taxon>
        <taxon>Kineosporiales</taxon>
        <taxon>Kineosporiaceae</taxon>
        <taxon>Kineosporia</taxon>
    </lineage>
</organism>
<reference evidence="5" key="1">
    <citation type="journal article" date="2019" name="Int. J. Syst. Evol. Microbiol.">
        <title>The Global Catalogue of Microorganisms (GCM) 10K type strain sequencing project: providing services to taxonomists for standard genome sequencing and annotation.</title>
        <authorList>
            <consortium name="The Broad Institute Genomics Platform"/>
            <consortium name="The Broad Institute Genome Sequencing Center for Infectious Disease"/>
            <person name="Wu L."/>
            <person name="Ma J."/>
        </authorList>
    </citation>
    <scope>NUCLEOTIDE SEQUENCE [LARGE SCALE GENOMIC DNA]</scope>
    <source>
        <strain evidence="5">JCM 16902</strain>
    </source>
</reference>
<dbReference type="InterPro" id="IPR025736">
    <property type="entry name" value="PucR_C-HTH_dom"/>
</dbReference>
<evidence type="ECO:0000259" key="3">
    <source>
        <dbReference type="Pfam" id="PF17853"/>
    </source>
</evidence>
<dbReference type="InterPro" id="IPR042070">
    <property type="entry name" value="PucR_C-HTH_sf"/>
</dbReference>